<protein>
    <recommendedName>
        <fullName evidence="2 10">RNA polymerase sigma-54 factor</fullName>
    </recommendedName>
</protein>
<dbReference type="eggNOG" id="COG1508">
    <property type="taxonomic scope" value="Bacteria"/>
</dbReference>
<accession>W0DVE4</accession>
<keyword evidence="11" id="KW-0175">Coiled coil</keyword>
<dbReference type="InterPro" id="IPR000394">
    <property type="entry name" value="RNA_pol_sigma_54"/>
</dbReference>
<evidence type="ECO:0000259" key="13">
    <source>
        <dbReference type="Pfam" id="PF04963"/>
    </source>
</evidence>
<evidence type="ECO:0000256" key="11">
    <source>
        <dbReference type="SAM" id="Coils"/>
    </source>
</evidence>
<comment type="function">
    <text evidence="10">Sigma factors are initiation factors that promote the attachment of RNA polymerase to specific initiation sites and are then released.</text>
</comment>
<evidence type="ECO:0000256" key="4">
    <source>
        <dbReference type="ARBA" id="ARBA00022679"/>
    </source>
</evidence>
<feature type="domain" description="RNA polymerase sigma factor 54 DNA-binding" evidence="12">
    <location>
        <begin position="340"/>
        <end position="497"/>
    </location>
</feature>
<dbReference type="PANTHER" id="PTHR32248">
    <property type="entry name" value="RNA POLYMERASE SIGMA-54 FACTOR"/>
    <property type="match status" value="1"/>
</dbReference>
<evidence type="ECO:0000313" key="15">
    <source>
        <dbReference type="Proteomes" id="UP000005380"/>
    </source>
</evidence>
<evidence type="ECO:0000256" key="5">
    <source>
        <dbReference type="ARBA" id="ARBA00022695"/>
    </source>
</evidence>
<evidence type="ECO:0000256" key="1">
    <source>
        <dbReference type="ARBA" id="ARBA00008798"/>
    </source>
</evidence>
<evidence type="ECO:0000256" key="10">
    <source>
        <dbReference type="PIRNR" id="PIRNR000774"/>
    </source>
</evidence>
<dbReference type="Pfam" id="PF04552">
    <property type="entry name" value="Sigma54_DBD"/>
    <property type="match status" value="1"/>
</dbReference>
<keyword evidence="6 10" id="KW-0805">Transcription regulation</keyword>
<dbReference type="PIRSF" id="PIRSF000774">
    <property type="entry name" value="RpoN"/>
    <property type="match status" value="1"/>
</dbReference>
<dbReference type="PROSITE" id="PS00717">
    <property type="entry name" value="SIGMA54_1"/>
    <property type="match status" value="1"/>
</dbReference>
<reference evidence="14 15" key="1">
    <citation type="submission" date="2013-12" db="EMBL/GenBank/DDBJ databases">
        <authorList>
            <consortium name="DOE Joint Genome Institute"/>
            <person name="Kappler U."/>
            <person name="Huntemann M."/>
            <person name="Han J."/>
            <person name="Chen A."/>
            <person name="Kyrpides N."/>
            <person name="Mavromatis K."/>
            <person name="Markowitz V."/>
            <person name="Palaniappan K."/>
            <person name="Ivanova N."/>
            <person name="Schaumberg A."/>
            <person name="Pati A."/>
            <person name="Liolios K."/>
            <person name="Nordberg H.P."/>
            <person name="Cantor M.N."/>
            <person name="Hua S.X."/>
            <person name="Woyke T."/>
        </authorList>
    </citation>
    <scope>NUCLEOTIDE SEQUENCE [LARGE SCALE GENOMIC DNA]</scope>
    <source>
        <strain evidence="15">AL2</strain>
    </source>
</reference>
<dbReference type="Pfam" id="PF04963">
    <property type="entry name" value="Sigma54_CBD"/>
    <property type="match status" value="1"/>
</dbReference>
<keyword evidence="5 10" id="KW-0548">Nucleotidyltransferase</keyword>
<dbReference type="KEGG" id="tao:THIAE_04990"/>
<feature type="domain" description="RNA polymerase sigma factor 54 core-binding" evidence="13">
    <location>
        <begin position="129"/>
        <end position="325"/>
    </location>
</feature>
<evidence type="ECO:0000256" key="7">
    <source>
        <dbReference type="ARBA" id="ARBA00023082"/>
    </source>
</evidence>
<name>W0DVE4_9GAMM</name>
<keyword evidence="7 10" id="KW-0731">Sigma factor</keyword>
<evidence type="ECO:0000256" key="9">
    <source>
        <dbReference type="ARBA" id="ARBA00023163"/>
    </source>
</evidence>
<gene>
    <name evidence="14" type="ORF">THIAE_04990</name>
</gene>
<dbReference type="PRINTS" id="PR00045">
    <property type="entry name" value="SIGMA54FCT"/>
</dbReference>
<dbReference type="GO" id="GO:0006352">
    <property type="term" value="P:DNA-templated transcription initiation"/>
    <property type="evidence" value="ECO:0007669"/>
    <property type="project" value="InterPro"/>
</dbReference>
<dbReference type="NCBIfam" id="TIGR02395">
    <property type="entry name" value="rpoN_sigma"/>
    <property type="match status" value="1"/>
</dbReference>
<evidence type="ECO:0000256" key="3">
    <source>
        <dbReference type="ARBA" id="ARBA00022478"/>
    </source>
</evidence>
<keyword evidence="8 10" id="KW-0238">DNA-binding</keyword>
<keyword evidence="3 10" id="KW-0240">DNA-directed RNA polymerase</keyword>
<sequence length="502" mass="57390">MMPGLQINIGQQLKLTPQLQQSIKILQYSALEVQQTIAATLETNFMLEVAEEEPIDFEVLDQHENDDDIAQHETEQGEPADLDLQDNITLTEEAFGTDYAWEDIYADRQLAHESTGQASRDQDEFSAPENYTAAHTSLHDHLTWQADIYKWPSDTLAYIGSYLIDEIDEEGYLRTPLSDMLLNLQTQLEEPQLTVADLDSVLNVIQQFEPTGVGARDLAECLLLQLKAQKQTPFHVTAAQLIQRHFDWLTYHDFKRIKKSYGLEDDQLETLLNLIQSLNPRPGRQFANTETEVIVPDLILKRRGQGWLVELNTKAFPNLQVNQAYIDLSDNIKDQDAIKQIKEQLNEARNLIKSVHHRGETLLRVGHFIVERQKRFFDEGEQAMQPLVLREVAEVLELHESTISRATSQKYIQTPRGVFELKYFFSSGVSQFGNEDQSSVAIKAHIKELISQEDPKKPISDNKLMALLSEKDINVARRTIAKYREALGIPSSSDRKKRVGLR</sequence>
<dbReference type="Proteomes" id="UP000005380">
    <property type="component" value="Chromosome"/>
</dbReference>
<comment type="similarity">
    <text evidence="1 10">Belongs to the sigma-54 factor family.</text>
</comment>
<dbReference type="STRING" id="717772.THIAE_04990"/>
<dbReference type="EMBL" id="CP007030">
    <property type="protein sequence ID" value="AHF01233.1"/>
    <property type="molecule type" value="Genomic_DNA"/>
</dbReference>
<dbReference type="GO" id="GO:0000428">
    <property type="term" value="C:DNA-directed RNA polymerase complex"/>
    <property type="evidence" value="ECO:0007669"/>
    <property type="project" value="UniProtKB-KW"/>
</dbReference>
<evidence type="ECO:0000256" key="2">
    <source>
        <dbReference type="ARBA" id="ARBA00019942"/>
    </source>
</evidence>
<dbReference type="InterPro" id="IPR038709">
    <property type="entry name" value="RpoN_core-bd_sf"/>
</dbReference>
<dbReference type="GO" id="GO:0016779">
    <property type="term" value="F:nucleotidyltransferase activity"/>
    <property type="evidence" value="ECO:0007669"/>
    <property type="project" value="UniProtKB-KW"/>
</dbReference>
<dbReference type="GO" id="GO:0003677">
    <property type="term" value="F:DNA binding"/>
    <property type="evidence" value="ECO:0007669"/>
    <property type="project" value="UniProtKB-KW"/>
</dbReference>
<dbReference type="GO" id="GO:0016987">
    <property type="term" value="F:sigma factor activity"/>
    <property type="evidence" value="ECO:0007669"/>
    <property type="project" value="UniProtKB-KW"/>
</dbReference>
<keyword evidence="4 10" id="KW-0808">Transferase</keyword>
<dbReference type="NCBIfam" id="NF009118">
    <property type="entry name" value="PRK12469.1"/>
    <property type="match status" value="1"/>
</dbReference>
<dbReference type="PROSITE" id="PS50044">
    <property type="entry name" value="SIGMA54_3"/>
    <property type="match status" value="1"/>
</dbReference>
<keyword evidence="9 10" id="KW-0804">Transcription</keyword>
<dbReference type="Pfam" id="PF00309">
    <property type="entry name" value="Sigma54_AID"/>
    <property type="match status" value="1"/>
</dbReference>
<dbReference type="AlphaFoldDB" id="W0DVE4"/>
<dbReference type="Gene3D" id="1.10.10.60">
    <property type="entry name" value="Homeodomain-like"/>
    <property type="match status" value="1"/>
</dbReference>
<feature type="coiled-coil region" evidence="11">
    <location>
        <begin position="331"/>
        <end position="358"/>
    </location>
</feature>
<evidence type="ECO:0000256" key="8">
    <source>
        <dbReference type="ARBA" id="ARBA00023125"/>
    </source>
</evidence>
<evidence type="ECO:0000259" key="12">
    <source>
        <dbReference type="Pfam" id="PF04552"/>
    </source>
</evidence>
<organism evidence="14 15">
    <name type="scientific">Thiomicrospira aerophila AL3</name>
    <dbReference type="NCBI Taxonomy" id="717772"/>
    <lineage>
        <taxon>Bacteria</taxon>
        <taxon>Pseudomonadati</taxon>
        <taxon>Pseudomonadota</taxon>
        <taxon>Gammaproteobacteria</taxon>
        <taxon>Thiotrichales</taxon>
        <taxon>Piscirickettsiaceae</taxon>
        <taxon>Thiomicrospira</taxon>
    </lineage>
</organism>
<dbReference type="PROSITE" id="PS00718">
    <property type="entry name" value="SIGMA54_2"/>
    <property type="match status" value="1"/>
</dbReference>
<dbReference type="Gene3D" id="1.10.10.1330">
    <property type="entry name" value="RNA polymerase sigma-54 factor, core-binding domain"/>
    <property type="match status" value="1"/>
</dbReference>
<dbReference type="InterPro" id="IPR007046">
    <property type="entry name" value="RNA_pol_sigma_54_core-bd"/>
</dbReference>
<dbReference type="HOGENOM" id="CLU_020569_0_1_6"/>
<dbReference type="GO" id="GO:0001216">
    <property type="term" value="F:DNA-binding transcription activator activity"/>
    <property type="evidence" value="ECO:0007669"/>
    <property type="project" value="InterPro"/>
</dbReference>
<evidence type="ECO:0000313" key="14">
    <source>
        <dbReference type="EMBL" id="AHF01233.1"/>
    </source>
</evidence>
<dbReference type="PANTHER" id="PTHR32248:SF4">
    <property type="entry name" value="RNA POLYMERASE SIGMA-54 FACTOR"/>
    <property type="match status" value="1"/>
</dbReference>
<dbReference type="InterPro" id="IPR007634">
    <property type="entry name" value="RNA_pol_sigma_54_DNA-bd"/>
</dbReference>
<dbReference type="FunCoup" id="W0DVE4">
    <property type="interactions" value="192"/>
</dbReference>
<dbReference type="NCBIfam" id="NF004595">
    <property type="entry name" value="PRK05932.1-2"/>
    <property type="match status" value="1"/>
</dbReference>
<evidence type="ECO:0000256" key="6">
    <source>
        <dbReference type="ARBA" id="ARBA00023015"/>
    </source>
</evidence>
<proteinExistence type="inferred from homology"/>
<dbReference type="InParanoid" id="W0DVE4"/>
<keyword evidence="15" id="KW-1185">Reference proteome</keyword>